<proteinExistence type="inferred from homology"/>
<evidence type="ECO:0000256" key="4">
    <source>
        <dbReference type="ARBA" id="ARBA00023143"/>
    </source>
</evidence>
<comment type="caution">
    <text evidence="9">The sequence shown here is derived from an EMBL/GenBank/DDBJ whole genome shotgun (WGS) entry which is preliminary data.</text>
</comment>
<dbReference type="InterPro" id="IPR006299">
    <property type="entry name" value="FlgC"/>
</dbReference>
<dbReference type="Pfam" id="PF06429">
    <property type="entry name" value="Flg_bbr_C"/>
    <property type="match status" value="1"/>
</dbReference>
<feature type="domain" description="Flagellar basal body rod protein N-terminal" evidence="7">
    <location>
        <begin position="10"/>
        <end position="35"/>
    </location>
</feature>
<evidence type="ECO:0000313" key="10">
    <source>
        <dbReference type="Proteomes" id="UP001431221"/>
    </source>
</evidence>
<evidence type="ECO:0000259" key="7">
    <source>
        <dbReference type="Pfam" id="PF00460"/>
    </source>
</evidence>
<keyword evidence="10" id="KW-1185">Reference proteome</keyword>
<feature type="domain" description="Flagellar basal-body/hook protein C-terminal" evidence="8">
    <location>
        <begin position="89"/>
        <end position="132"/>
    </location>
</feature>
<dbReference type="Proteomes" id="UP001431221">
    <property type="component" value="Unassembled WGS sequence"/>
</dbReference>
<dbReference type="EMBL" id="JALNMJ010000019">
    <property type="protein sequence ID" value="MCK7614857.1"/>
    <property type="molecule type" value="Genomic_DNA"/>
</dbReference>
<keyword evidence="9" id="KW-0282">Flagellum</keyword>
<dbReference type="InterPro" id="IPR001444">
    <property type="entry name" value="Flag_bb_rod_N"/>
</dbReference>
<evidence type="ECO:0000313" key="9">
    <source>
        <dbReference type="EMBL" id="MCK7614857.1"/>
    </source>
</evidence>
<dbReference type="InterPro" id="IPR019776">
    <property type="entry name" value="Flagellar_basal_body_rod_CS"/>
</dbReference>
<name>A0ABT0GZJ2_9HYPH</name>
<comment type="subcellular location">
    <subcellularLocation>
        <location evidence="1 6">Bacterial flagellum basal body</location>
    </subcellularLocation>
</comment>
<dbReference type="PANTHER" id="PTHR30435">
    <property type="entry name" value="FLAGELLAR PROTEIN"/>
    <property type="match status" value="1"/>
</dbReference>
<reference evidence="9" key="1">
    <citation type="submission" date="2022-04" db="EMBL/GenBank/DDBJ databases">
        <title>Roseibium sp. CAU 1639 isolated from mud.</title>
        <authorList>
            <person name="Kim W."/>
        </authorList>
    </citation>
    <scope>NUCLEOTIDE SEQUENCE</scope>
    <source>
        <strain evidence="9">CAU 1639</strain>
    </source>
</reference>
<accession>A0ABT0GZJ2</accession>
<dbReference type="Pfam" id="PF00460">
    <property type="entry name" value="Flg_bb_rod"/>
    <property type="match status" value="1"/>
</dbReference>
<evidence type="ECO:0000256" key="5">
    <source>
        <dbReference type="ARBA" id="ARBA00025933"/>
    </source>
</evidence>
<dbReference type="PANTHER" id="PTHR30435:SF2">
    <property type="entry name" value="FLAGELLAR BASAL-BODY ROD PROTEIN FLGC"/>
    <property type="match status" value="1"/>
</dbReference>
<dbReference type="InterPro" id="IPR010930">
    <property type="entry name" value="Flg_bb/hook_C_dom"/>
</dbReference>
<gene>
    <name evidence="9" type="primary">flgC</name>
    <name evidence="9" type="ORF">M0H32_22020</name>
</gene>
<protein>
    <recommendedName>
        <fullName evidence="3 6">Flagellar basal-body rod protein FlgC</fullName>
    </recommendedName>
</protein>
<keyword evidence="9" id="KW-0969">Cilium</keyword>
<dbReference type="NCBIfam" id="TIGR01395">
    <property type="entry name" value="FlgC"/>
    <property type="match status" value="1"/>
</dbReference>
<sequence length="136" mass="15409">MDLIKSLFISASGLKAQNGRMRVIAENIANANSTARTPDEEPYRRKIPTFESHFDKEMKANMVELGRIAEDTTDFKSVHMPGHPAADEKGYVLQPNVNTLVETTDMREAQRSYEANLNVIDTTRKMLQRTIDILRA</sequence>
<evidence type="ECO:0000256" key="3">
    <source>
        <dbReference type="ARBA" id="ARBA00017941"/>
    </source>
</evidence>
<dbReference type="RefSeq" id="WP_248157678.1">
    <property type="nucleotide sequence ID" value="NZ_JALNMJ010000019.1"/>
</dbReference>
<dbReference type="PROSITE" id="PS00588">
    <property type="entry name" value="FLAGELLA_BB_ROD"/>
    <property type="match status" value="1"/>
</dbReference>
<evidence type="ECO:0000256" key="1">
    <source>
        <dbReference type="ARBA" id="ARBA00004117"/>
    </source>
</evidence>
<organism evidence="9 10">
    <name type="scientific">Roseibium sediminicola</name>
    <dbReference type="NCBI Taxonomy" id="2933272"/>
    <lineage>
        <taxon>Bacteria</taxon>
        <taxon>Pseudomonadati</taxon>
        <taxon>Pseudomonadota</taxon>
        <taxon>Alphaproteobacteria</taxon>
        <taxon>Hyphomicrobiales</taxon>
        <taxon>Stappiaceae</taxon>
        <taxon>Roseibium</taxon>
    </lineage>
</organism>
<keyword evidence="9" id="KW-0966">Cell projection</keyword>
<evidence type="ECO:0000256" key="6">
    <source>
        <dbReference type="RuleBase" id="RU362062"/>
    </source>
</evidence>
<comment type="similarity">
    <text evidence="2">Belongs to the flagella basal body rod proteins family.</text>
</comment>
<keyword evidence="4 6" id="KW-0975">Bacterial flagellum</keyword>
<evidence type="ECO:0000259" key="8">
    <source>
        <dbReference type="Pfam" id="PF06429"/>
    </source>
</evidence>
<evidence type="ECO:0000256" key="2">
    <source>
        <dbReference type="ARBA" id="ARBA00009677"/>
    </source>
</evidence>
<comment type="subunit">
    <text evidence="5 6">The basal body constitutes a major portion of the flagellar organelle and consists of four rings (L,P,S, and M) mounted on a central rod. The rod consists of about 26 subunits of FlgG in the distal portion, and FlgB, FlgC and FlgF are thought to build up the proximal portion of the rod with about 6 subunits each.</text>
</comment>